<dbReference type="EMBL" id="CATOUU010000940">
    <property type="protein sequence ID" value="CAI9961396.1"/>
    <property type="molecule type" value="Genomic_DNA"/>
</dbReference>
<reference evidence="3" key="1">
    <citation type="submission" date="2023-06" db="EMBL/GenBank/DDBJ databases">
        <authorList>
            <person name="Kurt Z."/>
        </authorList>
    </citation>
    <scope>NUCLEOTIDE SEQUENCE</scope>
</reference>
<proteinExistence type="predicted"/>
<sequence length="115" mass="13589">MNFQSEKDIDNFLNDLIPNSNNIHNEAIQLLEQQSQRDQFACVGVKINQTNNQTNDKFKQTMARLQLNPNNQNKNNQKRQSDFKSNPVHKEKQFEVKPQVKKQSELTNMMLQMRK</sequence>
<dbReference type="EMBL" id="CATOUU010000643">
    <property type="protein sequence ID" value="CAI9937007.1"/>
    <property type="molecule type" value="Genomic_DNA"/>
</dbReference>
<dbReference type="AlphaFoldDB" id="A0AA86QKV4"/>
<dbReference type="EMBL" id="CAXDID020000151">
    <property type="protein sequence ID" value="CAL6041700.1"/>
    <property type="molecule type" value="Genomic_DNA"/>
</dbReference>
<keyword evidence="7" id="KW-1185">Reference proteome</keyword>
<gene>
    <name evidence="4" type="ORF">HINF_LOCUS15117</name>
    <name evidence="2" type="ORF">HINF_LOCUS24652</name>
    <name evidence="5" type="ORF">HINF_LOCUS39239</name>
    <name evidence="3" type="ORF">HINF_LOCUS49041</name>
    <name evidence="6" type="ORF">HINF_LOCUS53801</name>
</gene>
<name>A0AA86QKV4_9EUKA</name>
<dbReference type="EMBL" id="CAXDID020000036">
    <property type="protein sequence ID" value="CAL5997177.1"/>
    <property type="molecule type" value="Genomic_DNA"/>
</dbReference>
<comment type="caution">
    <text evidence="3">The sequence shown here is derived from an EMBL/GenBank/DDBJ whole genome shotgun (WGS) entry which is preliminary data.</text>
</comment>
<organism evidence="3">
    <name type="scientific">Hexamita inflata</name>
    <dbReference type="NCBI Taxonomy" id="28002"/>
    <lineage>
        <taxon>Eukaryota</taxon>
        <taxon>Metamonada</taxon>
        <taxon>Diplomonadida</taxon>
        <taxon>Hexamitidae</taxon>
        <taxon>Hexamitinae</taxon>
        <taxon>Hexamita</taxon>
    </lineage>
</organism>
<evidence type="ECO:0000313" key="2">
    <source>
        <dbReference type="EMBL" id="CAI9937007.1"/>
    </source>
</evidence>
<evidence type="ECO:0000313" key="4">
    <source>
        <dbReference type="EMBL" id="CAL5997177.1"/>
    </source>
</evidence>
<accession>A0AA86QKV4</accession>
<feature type="compositionally biased region" description="Polar residues" evidence="1">
    <location>
        <begin position="105"/>
        <end position="115"/>
    </location>
</feature>
<evidence type="ECO:0000256" key="1">
    <source>
        <dbReference type="SAM" id="MobiDB-lite"/>
    </source>
</evidence>
<feature type="region of interest" description="Disordered" evidence="1">
    <location>
        <begin position="68"/>
        <end position="115"/>
    </location>
</feature>
<protein>
    <submittedName>
        <fullName evidence="4">Hypothetical_protein</fullName>
    </submittedName>
</protein>
<dbReference type="EMBL" id="CAXDID020000276">
    <property type="protein sequence ID" value="CAL6069066.1"/>
    <property type="molecule type" value="Genomic_DNA"/>
</dbReference>
<reference evidence="4 7" key="2">
    <citation type="submission" date="2024-07" db="EMBL/GenBank/DDBJ databases">
        <authorList>
            <person name="Akdeniz Z."/>
        </authorList>
    </citation>
    <scope>NUCLEOTIDE SEQUENCE [LARGE SCALE GENOMIC DNA]</scope>
</reference>
<evidence type="ECO:0000313" key="6">
    <source>
        <dbReference type="EMBL" id="CAL6069066.1"/>
    </source>
</evidence>
<evidence type="ECO:0000313" key="5">
    <source>
        <dbReference type="EMBL" id="CAL6041700.1"/>
    </source>
</evidence>
<dbReference type="Proteomes" id="UP001642409">
    <property type="component" value="Unassembled WGS sequence"/>
</dbReference>
<evidence type="ECO:0000313" key="3">
    <source>
        <dbReference type="EMBL" id="CAI9961396.1"/>
    </source>
</evidence>
<evidence type="ECO:0000313" key="7">
    <source>
        <dbReference type="Proteomes" id="UP001642409"/>
    </source>
</evidence>